<organism evidence="2 3">
    <name type="scientific">Xylaria bambusicola</name>
    <dbReference type="NCBI Taxonomy" id="326684"/>
    <lineage>
        <taxon>Eukaryota</taxon>
        <taxon>Fungi</taxon>
        <taxon>Dikarya</taxon>
        <taxon>Ascomycota</taxon>
        <taxon>Pezizomycotina</taxon>
        <taxon>Sordariomycetes</taxon>
        <taxon>Xylariomycetidae</taxon>
        <taxon>Xylariales</taxon>
        <taxon>Xylariaceae</taxon>
        <taxon>Xylaria</taxon>
    </lineage>
</organism>
<comment type="caution">
    <text evidence="2">The sequence shown here is derived from an EMBL/GenBank/DDBJ whole genome shotgun (WGS) entry which is preliminary data.</text>
</comment>
<protein>
    <submittedName>
        <fullName evidence="2">Uncharacterized protein</fullName>
    </submittedName>
</protein>
<keyword evidence="3" id="KW-1185">Reference proteome</keyword>
<reference evidence="2 3" key="1">
    <citation type="submission" date="2023-10" db="EMBL/GenBank/DDBJ databases">
        <title>Draft genome sequence of Xylaria bambusicola isolate GMP-LS, the root and basal stem rot pathogen of sugarcane in Indonesia.</title>
        <authorList>
            <person name="Selvaraj P."/>
            <person name="Muralishankar V."/>
            <person name="Muruganantham S."/>
            <person name="Sp S."/>
            <person name="Haryani S."/>
            <person name="Lau K.J.X."/>
            <person name="Naqvi N.I."/>
        </authorList>
    </citation>
    <scope>NUCLEOTIDE SEQUENCE [LARGE SCALE GENOMIC DNA]</scope>
    <source>
        <strain evidence="2">GMP-LS</strain>
    </source>
</reference>
<keyword evidence="1" id="KW-0472">Membrane</keyword>
<evidence type="ECO:0000313" key="2">
    <source>
        <dbReference type="EMBL" id="KAK5632950.1"/>
    </source>
</evidence>
<name>A0AAN7UI92_9PEZI</name>
<dbReference type="EMBL" id="JAWHQM010000028">
    <property type="protein sequence ID" value="KAK5632950.1"/>
    <property type="molecule type" value="Genomic_DNA"/>
</dbReference>
<proteinExistence type="predicted"/>
<gene>
    <name evidence="2" type="ORF">RRF57_008663</name>
</gene>
<evidence type="ECO:0000313" key="3">
    <source>
        <dbReference type="Proteomes" id="UP001305414"/>
    </source>
</evidence>
<evidence type="ECO:0000256" key="1">
    <source>
        <dbReference type="SAM" id="Phobius"/>
    </source>
</evidence>
<feature type="transmembrane region" description="Helical" evidence="1">
    <location>
        <begin position="21"/>
        <end position="41"/>
    </location>
</feature>
<sequence length="64" mass="7024">MPARSQSFAKLTATCMFAARLSTSIIGSLPAFVINMTGYAFCFTESRMQISGVKEESMIRRSPP</sequence>
<accession>A0AAN7UI92</accession>
<keyword evidence="1" id="KW-0812">Transmembrane</keyword>
<keyword evidence="1" id="KW-1133">Transmembrane helix</keyword>
<dbReference type="Proteomes" id="UP001305414">
    <property type="component" value="Unassembled WGS sequence"/>
</dbReference>
<dbReference type="AlphaFoldDB" id="A0AAN7UI92"/>